<dbReference type="GO" id="GO:0005739">
    <property type="term" value="C:mitochondrion"/>
    <property type="evidence" value="ECO:0007669"/>
    <property type="project" value="UniProtKB-SubCell"/>
</dbReference>
<keyword evidence="3" id="KW-0698">rRNA processing</keyword>
<dbReference type="InterPro" id="IPR029026">
    <property type="entry name" value="tRNA_m1G_MTases_N"/>
</dbReference>
<dbReference type="OrthoDB" id="270651at2759"/>
<reference evidence="13" key="1">
    <citation type="journal article" date="2020" name="Fungal Divers.">
        <title>Resolving the Mortierellaceae phylogeny through synthesis of multi-gene phylogenetics and phylogenomics.</title>
        <authorList>
            <person name="Vandepol N."/>
            <person name="Liber J."/>
            <person name="Desiro A."/>
            <person name="Na H."/>
            <person name="Kennedy M."/>
            <person name="Barry K."/>
            <person name="Grigoriev I.V."/>
            <person name="Miller A.N."/>
            <person name="O'Donnell K."/>
            <person name="Stajich J.E."/>
            <person name="Bonito G."/>
        </authorList>
    </citation>
    <scope>NUCLEOTIDE SEQUENCE</scope>
    <source>
        <strain evidence="13">KOD1015</strain>
    </source>
</reference>
<dbReference type="Gene3D" id="3.40.1280.10">
    <property type="match status" value="1"/>
</dbReference>
<proteinExistence type="inferred from homology"/>
<evidence type="ECO:0000256" key="1">
    <source>
        <dbReference type="ARBA" id="ARBA00004173"/>
    </source>
</evidence>
<dbReference type="PANTHER" id="PTHR46103">
    <property type="entry name" value="RRNA METHYLTRANSFERASE 1, MITOCHONDRIAL"/>
    <property type="match status" value="1"/>
</dbReference>
<dbReference type="InterPro" id="IPR047182">
    <property type="entry name" value="MRM1"/>
</dbReference>
<dbReference type="InterPro" id="IPR004441">
    <property type="entry name" value="rRNA_MeTrfase_TrmH"/>
</dbReference>
<keyword evidence="7" id="KW-0809">Transit peptide</keyword>
<dbReference type="Pfam" id="PF08032">
    <property type="entry name" value="SpoU_sub_bind"/>
    <property type="match status" value="1"/>
</dbReference>
<dbReference type="InterPro" id="IPR013123">
    <property type="entry name" value="SpoU_subst-bd"/>
</dbReference>
<evidence type="ECO:0000256" key="7">
    <source>
        <dbReference type="ARBA" id="ARBA00022946"/>
    </source>
</evidence>
<feature type="compositionally biased region" description="Basic and acidic residues" evidence="10">
    <location>
        <begin position="293"/>
        <end position="354"/>
    </location>
</feature>
<evidence type="ECO:0000313" key="13">
    <source>
        <dbReference type="EMBL" id="KAF9583804.1"/>
    </source>
</evidence>
<evidence type="ECO:0000256" key="8">
    <source>
        <dbReference type="ARBA" id="ARBA00023128"/>
    </source>
</evidence>
<dbReference type="GO" id="GO:0016435">
    <property type="term" value="F:rRNA (guanine) methyltransferase activity"/>
    <property type="evidence" value="ECO:0007669"/>
    <property type="project" value="TreeGrafter"/>
</dbReference>
<comment type="subcellular location">
    <subcellularLocation>
        <location evidence="1">Mitochondrion</location>
    </subcellularLocation>
</comment>
<feature type="region of interest" description="Disordered" evidence="10">
    <location>
        <begin position="192"/>
        <end position="387"/>
    </location>
</feature>
<dbReference type="EMBL" id="JAABOA010000585">
    <property type="protein sequence ID" value="KAF9583804.1"/>
    <property type="molecule type" value="Genomic_DNA"/>
</dbReference>
<keyword evidence="4" id="KW-0489">Methyltransferase</keyword>
<feature type="domain" description="RNA 2-O ribose methyltransferase substrate binding" evidence="12">
    <location>
        <begin position="432"/>
        <end position="476"/>
    </location>
</feature>
<feature type="compositionally biased region" description="Acidic residues" evidence="10">
    <location>
        <begin position="697"/>
        <end position="717"/>
    </location>
</feature>
<protein>
    <recommendedName>
        <fullName evidence="9">rRNA methyltransferase 1, mitochondrial</fullName>
    </recommendedName>
</protein>
<dbReference type="InterPro" id="IPR047261">
    <property type="entry name" value="MRM1_MeTrfase_dom"/>
</dbReference>
<comment type="caution">
    <text evidence="13">The sequence shown here is derived from an EMBL/GenBank/DDBJ whole genome shotgun (WGS) entry which is preliminary data.</text>
</comment>
<evidence type="ECO:0000259" key="11">
    <source>
        <dbReference type="Pfam" id="PF00588"/>
    </source>
</evidence>
<keyword evidence="8" id="KW-0496">Mitochondrion</keyword>
<dbReference type="InterPro" id="IPR029064">
    <property type="entry name" value="Ribosomal_eL30-like_sf"/>
</dbReference>
<dbReference type="CDD" id="cd18105">
    <property type="entry name" value="SpoU-like_MRM1"/>
    <property type="match status" value="1"/>
</dbReference>
<feature type="region of interest" description="Disordered" evidence="10">
    <location>
        <begin position="683"/>
        <end position="750"/>
    </location>
</feature>
<sequence length="750" mass="84195">MDSLCRKALLRDRAWSTMSSLWTLSNGRSKLIQYPRLAQSGGYASKANASKPLTDRQKELLSHPGYIPERFIPNSTARHHGAPVHRPLVLNSEVEIAAKAASYNAAVGASKEPAMDSSNLAVKTAKAKPDTHKRSYTTFARTPSPLVFSNPRLCIPDQHSTLQGSPVRLFNTSSQTMLDRFGDMRGSYKKLREKGLLKDKKPRGRSYEPQSAAAGSDMFSRGSDDDDDDNNERDHKSDPFGVLDKEPRGKSQDWDRNGSRDREWPRESSRDRTWDRNEGGRPNEGYRNQVRSQEPDRDRYSNQSRDRYSDQSRDRYSDQSRDRYSDQPRGRYSDQSRDRYSDQSMDRKFSREDSSSPSSYQKPSSGSSWGNKREYDDDIERDSSSSVSLSNEYDYLYSPTVVLPALKNDLRTPKTLYYFRPEYKKRKNPPHDPTLDCISIAREKGISVIKVSKHELNRLSGQRPHQGVVLEATKLDPLAMNKLGEVDENGNYLIIGKKNRSFESQVGEPPVWLALDEVVDPQNLGAILRTAFFMGTNGVVVCQKNSAPLSATVAKASSGALEIRPTYSVRSLMKFIQESQKAGWYVVGAHVTYGSKRNRPIHTWPETGVSQPTLLVLGNEGNGLRKQIMRQCDAFIQIPPLALRESEVDSLNVSVATGIILSKLMGGRFSNIKSVKKHHLRGQRILYQDEPAGNGEDIPDYDDEDEDEDADGDDDADNATGSKYTEEDDGDDSNENGDSNGSDDKTNDKS</sequence>
<evidence type="ECO:0000256" key="5">
    <source>
        <dbReference type="ARBA" id="ARBA00022679"/>
    </source>
</evidence>
<evidence type="ECO:0000256" key="6">
    <source>
        <dbReference type="ARBA" id="ARBA00022691"/>
    </source>
</evidence>
<dbReference type="Proteomes" id="UP000780801">
    <property type="component" value="Unassembled WGS sequence"/>
</dbReference>
<keyword evidence="14" id="KW-1185">Reference proteome</keyword>
<dbReference type="Pfam" id="PF00588">
    <property type="entry name" value="SpoU_methylase"/>
    <property type="match status" value="1"/>
</dbReference>
<dbReference type="SUPFAM" id="SSF55315">
    <property type="entry name" value="L30e-like"/>
    <property type="match status" value="1"/>
</dbReference>
<name>A0A9P6FYL7_9FUNG</name>
<accession>A0A9P6FYL7</accession>
<gene>
    <name evidence="13" type="ORF">BGW38_008475</name>
</gene>
<evidence type="ECO:0000256" key="4">
    <source>
        <dbReference type="ARBA" id="ARBA00022603"/>
    </source>
</evidence>
<feature type="compositionally biased region" description="Basic and acidic residues" evidence="10">
    <location>
        <begin position="232"/>
        <end position="281"/>
    </location>
</feature>
<keyword evidence="5" id="KW-0808">Transferase</keyword>
<dbReference type="Gene3D" id="3.30.1330.30">
    <property type="match status" value="1"/>
</dbReference>
<organism evidence="13 14">
    <name type="scientific">Lunasporangiospora selenospora</name>
    <dbReference type="NCBI Taxonomy" id="979761"/>
    <lineage>
        <taxon>Eukaryota</taxon>
        <taxon>Fungi</taxon>
        <taxon>Fungi incertae sedis</taxon>
        <taxon>Mucoromycota</taxon>
        <taxon>Mortierellomycotina</taxon>
        <taxon>Mortierellomycetes</taxon>
        <taxon>Mortierellales</taxon>
        <taxon>Mortierellaceae</taxon>
        <taxon>Lunasporangiospora</taxon>
    </lineage>
</organism>
<keyword evidence="6" id="KW-0949">S-adenosyl-L-methionine</keyword>
<evidence type="ECO:0000256" key="3">
    <source>
        <dbReference type="ARBA" id="ARBA00022552"/>
    </source>
</evidence>
<dbReference type="PANTHER" id="PTHR46103:SF1">
    <property type="entry name" value="RRNA METHYLTRANSFERASE 1, MITOCHONDRIAL"/>
    <property type="match status" value="1"/>
</dbReference>
<evidence type="ECO:0000259" key="12">
    <source>
        <dbReference type="Pfam" id="PF08032"/>
    </source>
</evidence>
<feature type="domain" description="tRNA/rRNA methyltransferase SpoU type" evidence="11">
    <location>
        <begin position="512"/>
        <end position="661"/>
    </location>
</feature>
<evidence type="ECO:0000256" key="2">
    <source>
        <dbReference type="ARBA" id="ARBA00007228"/>
    </source>
</evidence>
<feature type="compositionally biased region" description="Acidic residues" evidence="10">
    <location>
        <begin position="726"/>
        <end position="735"/>
    </location>
</feature>
<comment type="similarity">
    <text evidence="2">Belongs to the class IV-like SAM-binding methyltransferase superfamily. RNA methyltransferase TrmH family.</text>
</comment>
<dbReference type="InterPro" id="IPR029028">
    <property type="entry name" value="Alpha/beta_knot_MTases"/>
</dbReference>
<dbReference type="SUPFAM" id="SSF75217">
    <property type="entry name" value="alpha/beta knot"/>
    <property type="match status" value="1"/>
</dbReference>
<evidence type="ECO:0000256" key="9">
    <source>
        <dbReference type="ARBA" id="ARBA00034881"/>
    </source>
</evidence>
<evidence type="ECO:0000256" key="10">
    <source>
        <dbReference type="SAM" id="MobiDB-lite"/>
    </source>
</evidence>
<dbReference type="AlphaFoldDB" id="A0A9P6FYL7"/>
<evidence type="ECO:0000313" key="14">
    <source>
        <dbReference type="Proteomes" id="UP000780801"/>
    </source>
</evidence>
<dbReference type="NCBIfam" id="TIGR00186">
    <property type="entry name" value="rRNA_methyl_3"/>
    <property type="match status" value="1"/>
</dbReference>
<dbReference type="GO" id="GO:0003723">
    <property type="term" value="F:RNA binding"/>
    <property type="evidence" value="ECO:0007669"/>
    <property type="project" value="InterPro"/>
</dbReference>
<dbReference type="InterPro" id="IPR001537">
    <property type="entry name" value="SpoU_MeTrfase"/>
</dbReference>
<feature type="compositionally biased region" description="Low complexity" evidence="10">
    <location>
        <begin position="355"/>
        <end position="368"/>
    </location>
</feature>